<name>G2QG02_THET4</name>
<dbReference type="OrthoDB" id="202545at2759"/>
<organism evidence="1 2">
    <name type="scientific">Thermothelomyces thermophilus (strain ATCC 42464 / BCRC 31852 / DSM 1799)</name>
    <name type="common">Sporotrichum thermophile</name>
    <dbReference type="NCBI Taxonomy" id="573729"/>
    <lineage>
        <taxon>Eukaryota</taxon>
        <taxon>Fungi</taxon>
        <taxon>Dikarya</taxon>
        <taxon>Ascomycota</taxon>
        <taxon>Pezizomycotina</taxon>
        <taxon>Sordariomycetes</taxon>
        <taxon>Sordariomycetidae</taxon>
        <taxon>Sordariales</taxon>
        <taxon>Chaetomiaceae</taxon>
        <taxon>Thermothelomyces</taxon>
    </lineage>
</organism>
<evidence type="ECO:0008006" key="3">
    <source>
        <dbReference type="Google" id="ProtNLM"/>
    </source>
</evidence>
<proteinExistence type="predicted"/>
<keyword evidence="2" id="KW-1185">Reference proteome</keyword>
<dbReference type="OMA" id="IANEFIW"/>
<reference evidence="1 2" key="1">
    <citation type="journal article" date="2011" name="Nat. Biotechnol.">
        <title>Comparative genomic analysis of the thermophilic biomass-degrading fungi Myceliophthora thermophila and Thielavia terrestris.</title>
        <authorList>
            <person name="Berka R.M."/>
            <person name="Grigoriev I.V."/>
            <person name="Otillar R."/>
            <person name="Salamov A."/>
            <person name="Grimwood J."/>
            <person name="Reid I."/>
            <person name="Ishmael N."/>
            <person name="John T."/>
            <person name="Darmond C."/>
            <person name="Moisan M.-C."/>
            <person name="Henrissat B."/>
            <person name="Coutinho P.M."/>
            <person name="Lombard V."/>
            <person name="Natvig D.O."/>
            <person name="Lindquist E."/>
            <person name="Schmutz J."/>
            <person name="Lucas S."/>
            <person name="Harris P."/>
            <person name="Powlowski J."/>
            <person name="Bellemare A."/>
            <person name="Taylor D."/>
            <person name="Butler G."/>
            <person name="de Vries R.P."/>
            <person name="Allijn I.E."/>
            <person name="van den Brink J."/>
            <person name="Ushinsky S."/>
            <person name="Storms R."/>
            <person name="Powell A.J."/>
            <person name="Paulsen I.T."/>
            <person name="Elbourne L.D.H."/>
            <person name="Baker S.E."/>
            <person name="Magnuson J."/>
            <person name="LaBoissiere S."/>
            <person name="Clutterbuck A.J."/>
            <person name="Martinez D."/>
            <person name="Wogulis M."/>
            <person name="de Leon A.L."/>
            <person name="Rey M.W."/>
            <person name="Tsang A."/>
        </authorList>
    </citation>
    <scope>NUCLEOTIDE SEQUENCE [LARGE SCALE GENOMIC DNA]</scope>
    <source>
        <strain evidence="2">ATCC 42464 / BCRC 31852 / DSM 1799</strain>
    </source>
</reference>
<dbReference type="RefSeq" id="XP_003664560.1">
    <property type="nucleotide sequence ID" value="XM_003664512.1"/>
</dbReference>
<dbReference type="EMBL" id="CP003005">
    <property type="protein sequence ID" value="AEO59315.1"/>
    <property type="molecule type" value="Genomic_DNA"/>
</dbReference>
<dbReference type="VEuPathDB" id="FungiDB:MYCTH_2128368"/>
<evidence type="ECO:0000313" key="2">
    <source>
        <dbReference type="Proteomes" id="UP000007322"/>
    </source>
</evidence>
<dbReference type="AlphaFoldDB" id="G2QG02"/>
<dbReference type="PANTHER" id="PTHR42044:SF2">
    <property type="entry name" value="DUF676 DOMAIN-CONTAINING PROTEIN"/>
    <property type="match status" value="1"/>
</dbReference>
<dbReference type="InParanoid" id="G2QG02"/>
<dbReference type="eggNOG" id="ENOG502QS99">
    <property type="taxonomic scope" value="Eukaryota"/>
</dbReference>
<dbReference type="PANTHER" id="PTHR42044">
    <property type="entry name" value="DUF676 DOMAIN-CONTAINING PROTEIN-RELATED"/>
    <property type="match status" value="1"/>
</dbReference>
<dbReference type="STRING" id="573729.G2QG02"/>
<dbReference type="SUPFAM" id="SSF53474">
    <property type="entry name" value="alpha/beta-Hydrolases"/>
    <property type="match status" value="1"/>
</dbReference>
<gene>
    <name evidence="1" type="ORF">MYCTH_2128368</name>
</gene>
<evidence type="ECO:0000313" key="1">
    <source>
        <dbReference type="EMBL" id="AEO59315.1"/>
    </source>
</evidence>
<dbReference type="KEGG" id="mtm:MYCTH_2128368"/>
<dbReference type="HOGENOM" id="CLU_028622_1_0_1"/>
<dbReference type="Proteomes" id="UP000007322">
    <property type="component" value="Chromosome 4"/>
</dbReference>
<protein>
    <recommendedName>
        <fullName evidence="3">DUF676 domain-containing protein</fullName>
    </recommendedName>
</protein>
<accession>G2QG02</accession>
<dbReference type="GeneID" id="11514581"/>
<sequence length="484" mass="53266">MTNIVGDLAVAGAKALPNWPRTFSKAIYDALSMAKNVGQKVKTTGLQVRDDGIITTAINTSSRALSSRVADAALRFATDVFAAAGDTAIVDLILEVIGHSLEALTQSLSAAALIVRGIFTNDTNETTLGFILDHLSDLFQFILDMIQPENVIPRFATAGGTIEKDGGEFPGRDNPYNELDLRRDANRHAVVYQVQRVLLTLAAILKQGREGVPSNGLEGLEMNITLRSDFKDGAPPPPTHVSKLEGSSTYYPNEKWLFINGIANELVWFRLSCDKIRDTFKREVKGIYNRSDGILWDLIECAGERSAAETNANIERTRSSKAAQAILEQELRDALWPADGSVPDKVVMIAHSQGCMILRLALQTLVQEISKDSNRTREMRERLRVFTFGNPSIDWRVVVDGTEDSLSNYAMITEHFAHQTDFVAVLGVVGHRDDRDSGYDKDSVFYTKKGKGHLFGAHYPLGADAYENGMEAKLFEAVNGNEIA</sequence>
<dbReference type="InterPro" id="IPR029058">
    <property type="entry name" value="AB_hydrolase_fold"/>
</dbReference>